<keyword evidence="1" id="KW-0732">Signal</keyword>
<dbReference type="PROSITE" id="PS51257">
    <property type="entry name" value="PROKAR_LIPOPROTEIN"/>
    <property type="match status" value="1"/>
</dbReference>
<feature type="signal peptide" evidence="1">
    <location>
        <begin position="1"/>
        <end position="25"/>
    </location>
</feature>
<proteinExistence type="predicted"/>
<name>A0A7H1N279_9PROT</name>
<evidence type="ECO:0000256" key="1">
    <source>
        <dbReference type="SAM" id="SignalP"/>
    </source>
</evidence>
<dbReference type="Proteomes" id="UP000516369">
    <property type="component" value="Chromosome"/>
</dbReference>
<dbReference type="AlphaFoldDB" id="A0A7H1N279"/>
<dbReference type="KEGG" id="dvn:HQ394_11440"/>
<evidence type="ECO:0000313" key="3">
    <source>
        <dbReference type="Proteomes" id="UP000516369"/>
    </source>
</evidence>
<reference evidence="2 3" key="1">
    <citation type="submission" date="2020-05" db="EMBL/GenBank/DDBJ databases">
        <title>Complete closed genome sequence of Defluviicoccus vanus.</title>
        <authorList>
            <person name="Bessarab I."/>
            <person name="Arumugam K."/>
            <person name="Maszenan A.M."/>
            <person name="Seviour R.J."/>
            <person name="Williams R.B."/>
        </authorList>
    </citation>
    <scope>NUCLEOTIDE SEQUENCE [LARGE SCALE GENOMIC DNA]</scope>
    <source>
        <strain evidence="2 3">Ben 114</strain>
    </source>
</reference>
<dbReference type="EMBL" id="CP053923">
    <property type="protein sequence ID" value="QNT69815.1"/>
    <property type="molecule type" value="Genomic_DNA"/>
</dbReference>
<feature type="chain" id="PRO_5028893993" evidence="1">
    <location>
        <begin position="26"/>
        <end position="105"/>
    </location>
</feature>
<gene>
    <name evidence="2" type="ORF">HQ394_11440</name>
</gene>
<protein>
    <submittedName>
        <fullName evidence="2">Uncharacterized protein</fullName>
    </submittedName>
</protein>
<accession>A0A7H1N279</accession>
<organism evidence="2 3">
    <name type="scientific">Defluviicoccus vanus</name>
    <dbReference type="NCBI Taxonomy" id="111831"/>
    <lineage>
        <taxon>Bacteria</taxon>
        <taxon>Pseudomonadati</taxon>
        <taxon>Pseudomonadota</taxon>
        <taxon>Alphaproteobacteria</taxon>
        <taxon>Rhodospirillales</taxon>
        <taxon>Rhodospirillaceae</taxon>
        <taxon>Defluviicoccus</taxon>
    </lineage>
</organism>
<sequence length="105" mass="11770">MKILDTIGYAIIVVSFIISCPAAHANSVKNKTYTVWVSSSFDESPFPHFRTAFNSPKTSFVSPDVQGNVGGCRKFRRWAYGKRAFPVADWTSVSRAHRSLSRRQA</sequence>
<evidence type="ECO:0000313" key="2">
    <source>
        <dbReference type="EMBL" id="QNT69815.1"/>
    </source>
</evidence>
<keyword evidence="3" id="KW-1185">Reference proteome</keyword>
<dbReference type="RefSeq" id="WP_190260330.1">
    <property type="nucleotide sequence ID" value="NZ_CP053923.1"/>
</dbReference>